<dbReference type="InterPro" id="IPR001264">
    <property type="entry name" value="Glyco_trans_51"/>
</dbReference>
<dbReference type="NCBIfam" id="TIGR02074">
    <property type="entry name" value="PBP_1a_fam"/>
    <property type="match status" value="1"/>
</dbReference>
<dbReference type="RefSeq" id="WP_095371546.1">
    <property type="nucleotide sequence ID" value="NZ_CP022983.1"/>
</dbReference>
<evidence type="ECO:0000256" key="14">
    <source>
        <dbReference type="ARBA" id="ARBA00023316"/>
    </source>
</evidence>
<keyword evidence="13" id="KW-0511">Multifunctional enzyme</keyword>
<dbReference type="AlphaFoldDB" id="A0A248TID5"/>
<evidence type="ECO:0000256" key="1">
    <source>
        <dbReference type="ARBA" id="ARBA00004236"/>
    </source>
</evidence>
<dbReference type="GO" id="GO:0030288">
    <property type="term" value="C:outer membrane-bounded periplasmic space"/>
    <property type="evidence" value="ECO:0007669"/>
    <property type="project" value="TreeGrafter"/>
</dbReference>
<keyword evidence="12 18" id="KW-0472">Membrane</keyword>
<dbReference type="Pfam" id="PF00905">
    <property type="entry name" value="Transpeptidase"/>
    <property type="match status" value="1"/>
</dbReference>
<evidence type="ECO:0000256" key="6">
    <source>
        <dbReference type="ARBA" id="ARBA00022670"/>
    </source>
</evidence>
<feature type="domain" description="Penicillin-binding protein transpeptidase" evidence="19">
    <location>
        <begin position="329"/>
        <end position="585"/>
    </location>
</feature>
<feature type="domain" description="Glycosyl transferase family 51" evidence="20">
    <location>
        <begin position="64"/>
        <end position="237"/>
    </location>
</feature>
<keyword evidence="8" id="KW-0808">Transferase</keyword>
<feature type="region of interest" description="Disordered" evidence="17">
    <location>
        <begin position="667"/>
        <end position="692"/>
    </location>
</feature>
<dbReference type="Proteomes" id="UP000215137">
    <property type="component" value="Chromosome"/>
</dbReference>
<evidence type="ECO:0000256" key="8">
    <source>
        <dbReference type="ARBA" id="ARBA00022679"/>
    </source>
</evidence>
<feature type="compositionally biased region" description="Basic and acidic residues" evidence="17">
    <location>
        <begin position="667"/>
        <end position="682"/>
    </location>
</feature>
<keyword evidence="7" id="KW-0328">Glycosyltransferase</keyword>
<evidence type="ECO:0000259" key="20">
    <source>
        <dbReference type="Pfam" id="PF00912"/>
    </source>
</evidence>
<dbReference type="EMBL" id="CP022983">
    <property type="protein sequence ID" value="ASV67977.1"/>
    <property type="molecule type" value="Genomic_DNA"/>
</dbReference>
<evidence type="ECO:0000256" key="16">
    <source>
        <dbReference type="ARBA" id="ARBA00049902"/>
    </source>
</evidence>
<comment type="subcellular location">
    <subcellularLocation>
        <location evidence="1">Cell membrane</location>
    </subcellularLocation>
</comment>
<dbReference type="PANTHER" id="PTHR32282:SF11">
    <property type="entry name" value="PENICILLIN-BINDING PROTEIN 1B"/>
    <property type="match status" value="1"/>
</dbReference>
<keyword evidence="5" id="KW-0121">Carboxypeptidase</keyword>
<keyword evidence="9" id="KW-0378">Hydrolase</keyword>
<dbReference type="InterPro" id="IPR050396">
    <property type="entry name" value="Glycosyltr_51/Transpeptidase"/>
</dbReference>
<keyword evidence="22" id="KW-1185">Reference proteome</keyword>
<dbReference type="InterPro" id="IPR012338">
    <property type="entry name" value="Beta-lactam/transpept-like"/>
</dbReference>
<evidence type="ECO:0000259" key="19">
    <source>
        <dbReference type="Pfam" id="PF00905"/>
    </source>
</evidence>
<keyword evidence="11" id="KW-0573">Peptidoglycan synthesis</keyword>
<evidence type="ECO:0000256" key="18">
    <source>
        <dbReference type="SAM" id="Phobius"/>
    </source>
</evidence>
<dbReference type="OrthoDB" id="9766909at2"/>
<dbReference type="GO" id="GO:0008658">
    <property type="term" value="F:penicillin binding"/>
    <property type="evidence" value="ECO:0007669"/>
    <property type="project" value="InterPro"/>
</dbReference>
<keyword evidence="10" id="KW-0133">Cell shape</keyword>
<organism evidence="21 22">
    <name type="scientific">Cytobacillus kochii</name>
    <dbReference type="NCBI Taxonomy" id="859143"/>
    <lineage>
        <taxon>Bacteria</taxon>
        <taxon>Bacillati</taxon>
        <taxon>Bacillota</taxon>
        <taxon>Bacilli</taxon>
        <taxon>Bacillales</taxon>
        <taxon>Bacillaceae</taxon>
        <taxon>Cytobacillus</taxon>
    </lineage>
</organism>
<comment type="catalytic activity">
    <reaction evidence="16">
        <text>[GlcNAc-(1-&gt;4)-Mur2Ac(oyl-L-Ala-gamma-D-Glu-L-Lys-D-Ala-D-Ala)](n)-di-trans,octa-cis-undecaprenyl diphosphate + beta-D-GlcNAc-(1-&gt;4)-Mur2Ac(oyl-L-Ala-gamma-D-Glu-L-Lys-D-Ala-D-Ala)-di-trans,octa-cis-undecaprenyl diphosphate = [GlcNAc-(1-&gt;4)-Mur2Ac(oyl-L-Ala-gamma-D-Glu-L-Lys-D-Ala-D-Ala)](n+1)-di-trans,octa-cis-undecaprenyl diphosphate + di-trans,octa-cis-undecaprenyl diphosphate + H(+)</text>
        <dbReference type="Rhea" id="RHEA:23708"/>
        <dbReference type="Rhea" id="RHEA-COMP:9602"/>
        <dbReference type="Rhea" id="RHEA-COMP:9603"/>
        <dbReference type="ChEBI" id="CHEBI:15378"/>
        <dbReference type="ChEBI" id="CHEBI:58405"/>
        <dbReference type="ChEBI" id="CHEBI:60033"/>
        <dbReference type="ChEBI" id="CHEBI:78435"/>
        <dbReference type="EC" id="2.4.99.28"/>
    </reaction>
</comment>
<dbReference type="KEGG" id="bko:CKF48_12045"/>
<dbReference type="PANTHER" id="PTHR32282">
    <property type="entry name" value="BINDING PROTEIN TRANSPEPTIDASE, PUTATIVE-RELATED"/>
    <property type="match status" value="1"/>
</dbReference>
<evidence type="ECO:0000256" key="3">
    <source>
        <dbReference type="ARBA" id="ARBA00007739"/>
    </source>
</evidence>
<dbReference type="GO" id="GO:0005886">
    <property type="term" value="C:plasma membrane"/>
    <property type="evidence" value="ECO:0007669"/>
    <property type="project" value="UniProtKB-SubCell"/>
</dbReference>
<proteinExistence type="inferred from homology"/>
<evidence type="ECO:0000256" key="12">
    <source>
        <dbReference type="ARBA" id="ARBA00023136"/>
    </source>
</evidence>
<dbReference type="GO" id="GO:0008360">
    <property type="term" value="P:regulation of cell shape"/>
    <property type="evidence" value="ECO:0007669"/>
    <property type="project" value="UniProtKB-KW"/>
</dbReference>
<comment type="similarity">
    <text evidence="2">In the C-terminal section; belongs to the transpeptidase family.</text>
</comment>
<dbReference type="InterPro" id="IPR023346">
    <property type="entry name" value="Lysozyme-like_dom_sf"/>
</dbReference>
<evidence type="ECO:0000256" key="2">
    <source>
        <dbReference type="ARBA" id="ARBA00007090"/>
    </source>
</evidence>
<dbReference type="SUPFAM" id="SSF53955">
    <property type="entry name" value="Lysozyme-like"/>
    <property type="match status" value="1"/>
</dbReference>
<dbReference type="GO" id="GO:0071555">
    <property type="term" value="P:cell wall organization"/>
    <property type="evidence" value="ECO:0007669"/>
    <property type="project" value="UniProtKB-KW"/>
</dbReference>
<dbReference type="Gene3D" id="1.10.3810.10">
    <property type="entry name" value="Biosynthetic peptidoglycan transglycosylase-like"/>
    <property type="match status" value="1"/>
</dbReference>
<protein>
    <submittedName>
        <fullName evidence="21">Monofunctional biosynthetic peptidoglycan transglycosylase</fullName>
    </submittedName>
</protein>
<dbReference type="GO" id="GO:0009002">
    <property type="term" value="F:serine-type D-Ala-D-Ala carboxypeptidase activity"/>
    <property type="evidence" value="ECO:0007669"/>
    <property type="project" value="UniProtKB-EC"/>
</dbReference>
<feature type="transmembrane region" description="Helical" evidence="18">
    <location>
        <begin position="15"/>
        <end position="41"/>
    </location>
</feature>
<dbReference type="FunFam" id="1.10.3810.10:FF:000001">
    <property type="entry name" value="Penicillin-binding protein 1A"/>
    <property type="match status" value="1"/>
</dbReference>
<dbReference type="GO" id="GO:0009252">
    <property type="term" value="P:peptidoglycan biosynthetic process"/>
    <property type="evidence" value="ECO:0007669"/>
    <property type="project" value="UniProtKB-KW"/>
</dbReference>
<evidence type="ECO:0000256" key="10">
    <source>
        <dbReference type="ARBA" id="ARBA00022960"/>
    </source>
</evidence>
<keyword evidence="6" id="KW-0645">Protease</keyword>
<evidence type="ECO:0000256" key="5">
    <source>
        <dbReference type="ARBA" id="ARBA00022645"/>
    </source>
</evidence>
<keyword evidence="14" id="KW-0961">Cell wall biogenesis/degradation</keyword>
<keyword evidence="4" id="KW-1003">Cell membrane</keyword>
<evidence type="ECO:0000256" key="17">
    <source>
        <dbReference type="SAM" id="MobiDB-lite"/>
    </source>
</evidence>
<evidence type="ECO:0000256" key="7">
    <source>
        <dbReference type="ARBA" id="ARBA00022676"/>
    </source>
</evidence>
<keyword evidence="18" id="KW-0812">Transmembrane</keyword>
<dbReference type="SUPFAM" id="SSF56601">
    <property type="entry name" value="beta-lactamase/transpeptidase-like"/>
    <property type="match status" value="1"/>
</dbReference>
<evidence type="ECO:0000256" key="15">
    <source>
        <dbReference type="ARBA" id="ARBA00034000"/>
    </source>
</evidence>
<dbReference type="FunFam" id="3.40.710.10:FF:000028">
    <property type="entry name" value="Penicillin-binding protein 1A"/>
    <property type="match status" value="1"/>
</dbReference>
<evidence type="ECO:0000313" key="21">
    <source>
        <dbReference type="EMBL" id="ASV67977.1"/>
    </source>
</evidence>
<dbReference type="InterPro" id="IPR001460">
    <property type="entry name" value="PCN-bd_Tpept"/>
</dbReference>
<keyword evidence="18" id="KW-1133">Transmembrane helix</keyword>
<evidence type="ECO:0000256" key="13">
    <source>
        <dbReference type="ARBA" id="ARBA00023268"/>
    </source>
</evidence>
<dbReference type="GO" id="GO:0008955">
    <property type="term" value="F:peptidoglycan glycosyltransferase activity"/>
    <property type="evidence" value="ECO:0007669"/>
    <property type="project" value="UniProtKB-EC"/>
</dbReference>
<comment type="catalytic activity">
    <reaction evidence="15">
        <text>Preferential cleavage: (Ac)2-L-Lys-D-Ala-|-D-Ala. Also transpeptidation of peptidyl-alanyl moieties that are N-acyl substituents of D-alanine.</text>
        <dbReference type="EC" id="3.4.16.4"/>
    </reaction>
</comment>
<comment type="similarity">
    <text evidence="3">In the N-terminal section; belongs to the glycosyltransferase 51 family.</text>
</comment>
<reference evidence="21 22" key="1">
    <citation type="submission" date="2017-08" db="EMBL/GenBank/DDBJ databases">
        <title>Complete Genome Sequence of Bacillus kochii Oregon-R-modENCODE STRAIN BDGP4, isolated from Drosophila melanogaster gut.</title>
        <authorList>
            <person name="Wan K.H."/>
            <person name="Yu C."/>
            <person name="Park S."/>
            <person name="Hammonds A.S."/>
            <person name="Booth B.W."/>
            <person name="Celniker S.E."/>
        </authorList>
    </citation>
    <scope>NUCLEOTIDE SEQUENCE [LARGE SCALE GENOMIC DNA]</scope>
    <source>
        <strain evidence="21 22">BDGP4</strain>
    </source>
</reference>
<evidence type="ECO:0000313" key="22">
    <source>
        <dbReference type="Proteomes" id="UP000215137"/>
    </source>
</evidence>
<evidence type="ECO:0000256" key="9">
    <source>
        <dbReference type="ARBA" id="ARBA00022801"/>
    </source>
</evidence>
<evidence type="ECO:0000256" key="11">
    <source>
        <dbReference type="ARBA" id="ARBA00022984"/>
    </source>
</evidence>
<dbReference type="Pfam" id="PF00912">
    <property type="entry name" value="Transgly"/>
    <property type="match status" value="1"/>
</dbReference>
<evidence type="ECO:0000256" key="4">
    <source>
        <dbReference type="ARBA" id="ARBA00022475"/>
    </source>
</evidence>
<dbReference type="Gene3D" id="3.40.710.10">
    <property type="entry name" value="DD-peptidase/beta-lactamase superfamily"/>
    <property type="match status" value="1"/>
</dbReference>
<name>A0A248TID5_9BACI</name>
<accession>A0A248TID5</accession>
<dbReference type="GO" id="GO:0006508">
    <property type="term" value="P:proteolysis"/>
    <property type="evidence" value="ECO:0007669"/>
    <property type="project" value="UniProtKB-KW"/>
</dbReference>
<sequence>MEIMTNQRFRNAGKYLRALVICSLIGLALMVCLLIGIFIYAKILGPPPLAVPQSTLYMASDESIIGESHTGEKRYWADITDISPDLIHATIAIEDQSFYEHHGFDYKRIAGALLADLKAMAKVQGASTISQQYAKNLFLDQDKTWTRKIKEAFYTLRIEMSYTKEQILEGYLNTIYYGNRAYGAQAASQFYFGKDAADLTLAESAMLAGIPKGPSAYSPLASFEKAKQRQKLILTSMVGNQYITKKEMANAFNEELTFVGEHQYYVNTVAPYFQDAVKAVLKSQLNLDERMIELGGLRVYTTLDRQKQEIAEKTIEEVMKEDTSMQVGLVSMNPKNGHVEAMVGGTDYEESSFNRALQAIRQPGSTMKPLLYYAAIKQGFTPASTVMSKPTTFRFDDGQSTYAPHNYNNKYADGDITMAQALALSDNIYAVKTHLFLGEETLVKTAKDFGIQSKMAKVPSLALGTSGLRVTELANAYSMLANGGKRTDPVFITRVEDYKGDVLYEAKGSHEQVLDEDTAFVVTEMMTGIFDQTLNGYASVTGSTISNQLTRPYAAKSGSTETDSWMAGFSPQLVTAVWTGYDDNQTIDLVKEKAFAKEIWGNYMEDAHQDLPIRQFTPTKNTIGVYVEPSTGKLATENCPVKRFTYFIKGTEPTEYCSLHLPEYQAEEKQKEKEPAPKEKKPWYKKILPWTS</sequence>
<gene>
    <name evidence="21" type="ORF">CKF48_12045</name>
</gene>
<dbReference type="InterPro" id="IPR036950">
    <property type="entry name" value="PBP_transglycosylase"/>
</dbReference>